<comment type="caution">
    <text evidence="2">The sequence shown here is derived from an EMBL/GenBank/DDBJ whole genome shotgun (WGS) entry which is preliminary data.</text>
</comment>
<keyword evidence="1" id="KW-0472">Membrane</keyword>
<evidence type="ECO:0000313" key="2">
    <source>
        <dbReference type="EMBL" id="GAA5054356.1"/>
    </source>
</evidence>
<keyword evidence="1" id="KW-0812">Transmembrane</keyword>
<evidence type="ECO:0000313" key="3">
    <source>
        <dbReference type="Proteomes" id="UP001501729"/>
    </source>
</evidence>
<dbReference type="AlphaFoldDB" id="A0AAV3UJZ8"/>
<feature type="transmembrane region" description="Helical" evidence="1">
    <location>
        <begin position="28"/>
        <end position="55"/>
    </location>
</feature>
<protein>
    <submittedName>
        <fullName evidence="2">Uncharacterized protein</fullName>
    </submittedName>
</protein>
<dbReference type="Proteomes" id="UP001501729">
    <property type="component" value="Unassembled WGS sequence"/>
</dbReference>
<evidence type="ECO:0000256" key="1">
    <source>
        <dbReference type="SAM" id="Phobius"/>
    </source>
</evidence>
<gene>
    <name evidence="2" type="ORF">GCM10025751_32760</name>
</gene>
<accession>A0AAV3UJZ8</accession>
<name>A0AAV3UJZ8_9EURY</name>
<keyword evidence="3" id="KW-1185">Reference proteome</keyword>
<reference evidence="2 3" key="1">
    <citation type="journal article" date="2019" name="Int. J. Syst. Evol. Microbiol.">
        <title>The Global Catalogue of Microorganisms (GCM) 10K type strain sequencing project: providing services to taxonomists for standard genome sequencing and annotation.</title>
        <authorList>
            <consortium name="The Broad Institute Genomics Platform"/>
            <consortium name="The Broad Institute Genome Sequencing Center for Infectious Disease"/>
            <person name="Wu L."/>
            <person name="Ma J."/>
        </authorList>
    </citation>
    <scope>NUCLEOTIDE SEQUENCE [LARGE SCALE GENOMIC DNA]</scope>
    <source>
        <strain evidence="2 3">JCM 17504</strain>
    </source>
</reference>
<sequence length="100" mass="11391">MEDEAMQIPPLSIKPRNETAREAMRRHFAIFIGLLKVVLVGSIIQIIVLACAWALGRHVLHYSSTATGWMVILSWFLAAYFIKLYGRNIFPANADQFTRI</sequence>
<proteinExistence type="predicted"/>
<keyword evidence="1" id="KW-1133">Transmembrane helix</keyword>
<feature type="transmembrane region" description="Helical" evidence="1">
    <location>
        <begin position="61"/>
        <end position="82"/>
    </location>
</feature>
<organism evidence="2 3">
    <name type="scientific">Haladaptatus pallidirubidus</name>
    <dbReference type="NCBI Taxonomy" id="1008152"/>
    <lineage>
        <taxon>Archaea</taxon>
        <taxon>Methanobacteriati</taxon>
        <taxon>Methanobacteriota</taxon>
        <taxon>Stenosarchaea group</taxon>
        <taxon>Halobacteria</taxon>
        <taxon>Halobacteriales</taxon>
        <taxon>Haladaptataceae</taxon>
        <taxon>Haladaptatus</taxon>
    </lineage>
</organism>
<dbReference type="EMBL" id="BAABKX010000013">
    <property type="protein sequence ID" value="GAA5054356.1"/>
    <property type="molecule type" value="Genomic_DNA"/>
</dbReference>